<dbReference type="InterPro" id="IPR000387">
    <property type="entry name" value="Tyr_Pase_dom"/>
</dbReference>
<evidence type="ECO:0000313" key="3">
    <source>
        <dbReference type="EMBL" id="MBT8796562.1"/>
    </source>
</evidence>
<dbReference type="Pfam" id="PF13350">
    <property type="entry name" value="Y_phosphatase3"/>
    <property type="match status" value="1"/>
</dbReference>
<organism evidence="3 4">
    <name type="scientific">Microbacterium flavum</name>
    <dbReference type="NCBI Taxonomy" id="415216"/>
    <lineage>
        <taxon>Bacteria</taxon>
        <taxon>Bacillati</taxon>
        <taxon>Actinomycetota</taxon>
        <taxon>Actinomycetes</taxon>
        <taxon>Micrococcales</taxon>
        <taxon>Microbacteriaceae</taxon>
        <taxon>Microbacterium</taxon>
    </lineage>
</organism>
<feature type="domain" description="Tyrosine specific protein phosphatases" evidence="2">
    <location>
        <begin position="130"/>
        <end position="169"/>
    </location>
</feature>
<dbReference type="EMBL" id="JAFLHG010000001">
    <property type="protein sequence ID" value="MBT8796562.1"/>
    <property type="molecule type" value="Genomic_DNA"/>
</dbReference>
<dbReference type="Gene3D" id="3.90.190.10">
    <property type="entry name" value="Protein tyrosine phosphatase superfamily"/>
    <property type="match status" value="1"/>
</dbReference>
<dbReference type="SUPFAM" id="SSF52799">
    <property type="entry name" value="(Phosphotyrosine protein) phosphatases II"/>
    <property type="match status" value="1"/>
</dbReference>
<dbReference type="Proteomes" id="UP000740605">
    <property type="component" value="Unassembled WGS sequence"/>
</dbReference>
<dbReference type="PANTHER" id="PTHR31126">
    <property type="entry name" value="TYROSINE-PROTEIN PHOSPHATASE"/>
    <property type="match status" value="1"/>
</dbReference>
<name>A0ABS5XPV5_9MICO</name>
<protein>
    <submittedName>
        <fullName evidence="3">Tyrosine-protein phosphatase</fullName>
    </submittedName>
</protein>
<proteinExistence type="inferred from homology"/>
<evidence type="ECO:0000313" key="4">
    <source>
        <dbReference type="Proteomes" id="UP000740605"/>
    </source>
</evidence>
<dbReference type="PROSITE" id="PS50056">
    <property type="entry name" value="TYR_PHOSPHATASE_2"/>
    <property type="match status" value="1"/>
</dbReference>
<dbReference type="PROSITE" id="PS00383">
    <property type="entry name" value="TYR_PHOSPHATASE_1"/>
    <property type="match status" value="1"/>
</dbReference>
<dbReference type="PANTHER" id="PTHR31126:SF1">
    <property type="entry name" value="TYROSINE SPECIFIC PROTEIN PHOSPHATASES DOMAIN-CONTAINING PROTEIN"/>
    <property type="match status" value="1"/>
</dbReference>
<evidence type="ECO:0000259" key="2">
    <source>
        <dbReference type="PROSITE" id="PS50056"/>
    </source>
</evidence>
<dbReference type="RefSeq" id="WP_215485823.1">
    <property type="nucleotide sequence ID" value="NZ_BAAAPJ010000001.1"/>
</dbReference>
<dbReference type="InterPro" id="IPR026893">
    <property type="entry name" value="Tyr/Ser_Pase_IphP-type"/>
</dbReference>
<comment type="caution">
    <text evidence="3">The sequence shown here is derived from an EMBL/GenBank/DDBJ whole genome shotgun (WGS) entry which is preliminary data.</text>
</comment>
<reference evidence="3 4" key="1">
    <citation type="submission" date="2021-03" db="EMBL/GenBank/DDBJ databases">
        <title>Microbacterium pauli sp. nov., isolated from microfiltered milk.</title>
        <authorList>
            <person name="Bellassi P."/>
            <person name="Fontana A."/>
            <person name="Callegari M.L."/>
            <person name="Lorenzo M."/>
            <person name="Cappa F."/>
        </authorList>
    </citation>
    <scope>NUCLEOTIDE SEQUENCE [LARGE SCALE GENOMIC DNA]</scope>
    <source>
        <strain evidence="3 4">DSM 18909</strain>
    </source>
</reference>
<sequence length="262" mass="27187">MTGIEGLHNFRDVGGIALAGGGAVRPGVLYRSDALQALTPRGVEELAASDIGVVVDFRTPEERAAAPDLLPADRAVRVVEMSILEGAMAQMAKEAFAADAPPTPERMAEVAARIPTLDQLYVGMLQHGADAFAAVARLVAASTDDLPSAVLVHCTAGKDRTGVAVALLLSAAGAERAAVISDYTASERNLAGEWADGMLQMVAALGIPVTPEIQTLMVKTPPEAIRTALEWVDATHGSAADYLRSGGLTDAELAALRRRLAG</sequence>
<accession>A0ABS5XPV5</accession>
<gene>
    <name evidence="3" type="ORF">J0P97_00540</name>
</gene>
<dbReference type="InterPro" id="IPR029021">
    <property type="entry name" value="Prot-tyrosine_phosphatase-like"/>
</dbReference>
<evidence type="ECO:0000256" key="1">
    <source>
        <dbReference type="ARBA" id="ARBA00009580"/>
    </source>
</evidence>
<keyword evidence="4" id="KW-1185">Reference proteome</keyword>
<comment type="similarity">
    <text evidence="1">Belongs to the protein-tyrosine phosphatase family.</text>
</comment>
<dbReference type="InterPro" id="IPR016130">
    <property type="entry name" value="Tyr_Pase_AS"/>
</dbReference>